<dbReference type="AlphaFoldDB" id="A0A0F9MT60"/>
<sequence>MALRLYEDAALANIVTLENIFTNPDDEADLDGDAGETAQKALFAAMEQTTLSADINNSVTTIPLNAARFADTGLNVIIIGTEKMFITAGHGTTSLTVTRPYQGTSAASHSEDDAVILCYDAAADASVTCTDNAGTDESSWVTYCADSGGNPDENWQSSYAIGALDYNSSALKFWRRVVVPASSDPQLKIDLLHSVSATITEHEI</sequence>
<name>A0A0F9MT60_9ZZZZ</name>
<comment type="caution">
    <text evidence="1">The sequence shown here is derived from an EMBL/GenBank/DDBJ whole genome shotgun (WGS) entry which is preliminary data.</text>
</comment>
<proteinExistence type="predicted"/>
<gene>
    <name evidence="1" type="ORF">LCGC14_1420630</name>
</gene>
<accession>A0A0F9MT60</accession>
<dbReference type="EMBL" id="LAZR01009474">
    <property type="protein sequence ID" value="KKM72427.1"/>
    <property type="molecule type" value="Genomic_DNA"/>
</dbReference>
<reference evidence="1" key="1">
    <citation type="journal article" date="2015" name="Nature">
        <title>Complex archaea that bridge the gap between prokaryotes and eukaryotes.</title>
        <authorList>
            <person name="Spang A."/>
            <person name="Saw J.H."/>
            <person name="Jorgensen S.L."/>
            <person name="Zaremba-Niedzwiedzka K."/>
            <person name="Martijn J."/>
            <person name="Lind A.E."/>
            <person name="van Eijk R."/>
            <person name="Schleper C."/>
            <person name="Guy L."/>
            <person name="Ettema T.J."/>
        </authorList>
    </citation>
    <scope>NUCLEOTIDE SEQUENCE</scope>
</reference>
<organism evidence="1">
    <name type="scientific">marine sediment metagenome</name>
    <dbReference type="NCBI Taxonomy" id="412755"/>
    <lineage>
        <taxon>unclassified sequences</taxon>
        <taxon>metagenomes</taxon>
        <taxon>ecological metagenomes</taxon>
    </lineage>
</organism>
<evidence type="ECO:0000313" key="1">
    <source>
        <dbReference type="EMBL" id="KKM72427.1"/>
    </source>
</evidence>
<protein>
    <submittedName>
        <fullName evidence="1">Uncharacterized protein</fullName>
    </submittedName>
</protein>